<evidence type="ECO:0000256" key="5">
    <source>
        <dbReference type="ARBA" id="ARBA00023136"/>
    </source>
</evidence>
<evidence type="ECO:0000256" key="4">
    <source>
        <dbReference type="ARBA" id="ARBA00022989"/>
    </source>
</evidence>
<dbReference type="Proteomes" id="UP000289738">
    <property type="component" value="Chromosome A02"/>
</dbReference>
<comment type="caution">
    <text evidence="8">The sequence shown here is derived from an EMBL/GenBank/DDBJ whole genome shotgun (WGS) entry which is preliminary data.</text>
</comment>
<dbReference type="Pfam" id="PF01061">
    <property type="entry name" value="ABC2_membrane"/>
    <property type="match status" value="1"/>
</dbReference>
<organism evidence="8 9">
    <name type="scientific">Arachis hypogaea</name>
    <name type="common">Peanut</name>
    <dbReference type="NCBI Taxonomy" id="3818"/>
    <lineage>
        <taxon>Eukaryota</taxon>
        <taxon>Viridiplantae</taxon>
        <taxon>Streptophyta</taxon>
        <taxon>Embryophyta</taxon>
        <taxon>Tracheophyta</taxon>
        <taxon>Spermatophyta</taxon>
        <taxon>Magnoliopsida</taxon>
        <taxon>eudicotyledons</taxon>
        <taxon>Gunneridae</taxon>
        <taxon>Pentapetalae</taxon>
        <taxon>rosids</taxon>
        <taxon>fabids</taxon>
        <taxon>Fabales</taxon>
        <taxon>Fabaceae</taxon>
        <taxon>Papilionoideae</taxon>
        <taxon>50 kb inversion clade</taxon>
        <taxon>dalbergioids sensu lato</taxon>
        <taxon>Dalbergieae</taxon>
        <taxon>Pterocarpus clade</taxon>
        <taxon>Arachis</taxon>
    </lineage>
</organism>
<dbReference type="PANTHER" id="PTHR48041">
    <property type="entry name" value="ABC TRANSPORTER G FAMILY MEMBER 28"/>
    <property type="match status" value="1"/>
</dbReference>
<comment type="subcellular location">
    <subcellularLocation>
        <location evidence="1">Membrane</location>
        <topology evidence="1">Multi-pass membrane protein</topology>
    </subcellularLocation>
</comment>
<keyword evidence="2" id="KW-0813">Transport</keyword>
<evidence type="ECO:0000313" key="9">
    <source>
        <dbReference type="Proteomes" id="UP000289738"/>
    </source>
</evidence>
<evidence type="ECO:0000259" key="7">
    <source>
        <dbReference type="Pfam" id="PF01061"/>
    </source>
</evidence>
<dbReference type="EMBL" id="SDMP01000002">
    <property type="protein sequence ID" value="RYR70589.1"/>
    <property type="molecule type" value="Genomic_DNA"/>
</dbReference>
<sequence>MLSKEQADDMYRPSAYFLARTTSDLQLDLILPVLFLLVVYFMAGLRLSATPFVLTILTVFLCIVAAQGLGLAIGATLMDLKRATTLTSVTVMTFMMGGGFFVQSSHIHFLDFLHVFQLPHLQTAAEEVAALISMVFGYRFLAYLSMRWMKLQSGA</sequence>
<feature type="transmembrane region" description="Helical" evidence="6">
    <location>
        <begin position="29"/>
        <end position="47"/>
    </location>
</feature>
<feature type="transmembrane region" description="Helical" evidence="6">
    <location>
        <begin position="53"/>
        <end position="77"/>
    </location>
</feature>
<dbReference type="STRING" id="3818.A0A445E5E8"/>
<proteinExistence type="predicted"/>
<gene>
    <name evidence="8" type="ORF">Ahy_A02g004919</name>
</gene>
<reference evidence="8 9" key="1">
    <citation type="submission" date="2019-01" db="EMBL/GenBank/DDBJ databases">
        <title>Sequencing of cultivated peanut Arachis hypogaea provides insights into genome evolution and oil improvement.</title>
        <authorList>
            <person name="Chen X."/>
        </authorList>
    </citation>
    <scope>NUCLEOTIDE SEQUENCE [LARGE SCALE GENOMIC DNA]</scope>
    <source>
        <strain evidence="9">cv. Fuhuasheng</strain>
        <tissue evidence="8">Leaves</tissue>
    </source>
</reference>
<evidence type="ECO:0000313" key="8">
    <source>
        <dbReference type="EMBL" id="RYR70589.1"/>
    </source>
</evidence>
<feature type="transmembrane region" description="Helical" evidence="6">
    <location>
        <begin position="128"/>
        <end position="146"/>
    </location>
</feature>
<dbReference type="GO" id="GO:0016020">
    <property type="term" value="C:membrane"/>
    <property type="evidence" value="ECO:0007669"/>
    <property type="project" value="UniProtKB-SubCell"/>
</dbReference>
<keyword evidence="5 6" id="KW-0472">Membrane</keyword>
<evidence type="ECO:0000256" key="2">
    <source>
        <dbReference type="ARBA" id="ARBA00022448"/>
    </source>
</evidence>
<dbReference type="InterPro" id="IPR013525">
    <property type="entry name" value="ABC2_TM"/>
</dbReference>
<dbReference type="GO" id="GO:0140359">
    <property type="term" value="F:ABC-type transporter activity"/>
    <property type="evidence" value="ECO:0007669"/>
    <property type="project" value="InterPro"/>
</dbReference>
<name>A0A445E5E8_ARAHY</name>
<feature type="domain" description="ABC-2 type transporter transmembrane" evidence="7">
    <location>
        <begin position="2"/>
        <end position="114"/>
    </location>
</feature>
<keyword evidence="9" id="KW-1185">Reference proteome</keyword>
<accession>A0A445E5E8</accession>
<keyword evidence="3 6" id="KW-0812">Transmembrane</keyword>
<feature type="transmembrane region" description="Helical" evidence="6">
    <location>
        <begin position="89"/>
        <end position="108"/>
    </location>
</feature>
<dbReference type="PANTHER" id="PTHR48041:SF94">
    <property type="entry name" value="ABC TRANSPORTER G FAMILY MEMBER 22"/>
    <property type="match status" value="1"/>
</dbReference>
<evidence type="ECO:0000256" key="6">
    <source>
        <dbReference type="SAM" id="Phobius"/>
    </source>
</evidence>
<keyword evidence="4 6" id="KW-1133">Transmembrane helix</keyword>
<dbReference type="InterPro" id="IPR050352">
    <property type="entry name" value="ABCG_transporters"/>
</dbReference>
<evidence type="ECO:0000256" key="3">
    <source>
        <dbReference type="ARBA" id="ARBA00022692"/>
    </source>
</evidence>
<protein>
    <recommendedName>
        <fullName evidence="7">ABC-2 type transporter transmembrane domain-containing protein</fullName>
    </recommendedName>
</protein>
<evidence type="ECO:0000256" key="1">
    <source>
        <dbReference type="ARBA" id="ARBA00004141"/>
    </source>
</evidence>
<dbReference type="AlphaFoldDB" id="A0A445E5E8"/>